<dbReference type="PANTHER" id="PTHR35392:SF3">
    <property type="entry name" value="ZN(2)-C6 FUNGAL-TYPE DOMAIN-CONTAINING PROTEIN"/>
    <property type="match status" value="1"/>
</dbReference>
<evidence type="ECO:0000313" key="1">
    <source>
        <dbReference type="EMBL" id="KIW44383.1"/>
    </source>
</evidence>
<dbReference type="OrthoDB" id="5362630at2759"/>
<sequence>MPIQICQTETILQLKPFEKWKNKVYEITFTSVQPGRGSPSMLVSLQHYPGGPTLDVECTQFNPTNPNQIRDHRKTPEGWFWRQTTAYCLTRPELDISEYIQRCIPASLIEACSRPGHASFFFRLASSYRKEPIITHCLELYTTLRLVRNGWRFAGLENLGMTPVTDATSPWYGITLIPRMVQNQLNHKLELRIIELDEKILRQCNRMLRKRARRQWMVLVLVFFLLLHVREIDTARNIFWRRYSDPAGFWIHPWKPATIIDGAIASCNSLLSHFHYAVGYKSLQMDWERQKSKDLVENDPTFITTIKELQAYIIILKERGNIGRMAHTLYKDGDPDSVDFTISSLLFGSMKESVEVKGFY</sequence>
<dbReference type="EMBL" id="KN847335">
    <property type="protein sequence ID" value="KIW44383.1"/>
    <property type="molecule type" value="Genomic_DNA"/>
</dbReference>
<accession>A0A0D2DNA9</accession>
<dbReference type="GeneID" id="27357469"/>
<keyword evidence="2" id="KW-1185">Reference proteome</keyword>
<evidence type="ECO:0000313" key="2">
    <source>
        <dbReference type="Proteomes" id="UP000053342"/>
    </source>
</evidence>
<dbReference type="PANTHER" id="PTHR35392">
    <property type="entry name" value="ZN(II)2CYS6 TRANSCRIPTION FACTOR (EUROFUNG)-RELATED-RELATED"/>
    <property type="match status" value="1"/>
</dbReference>
<gene>
    <name evidence="1" type="ORF">PV06_05395</name>
</gene>
<name>A0A0D2DNA9_9EURO</name>
<dbReference type="InterPro" id="IPR052973">
    <property type="entry name" value="Fungal_sec-metab_reg_TF"/>
</dbReference>
<dbReference type="RefSeq" id="XP_016264599.1">
    <property type="nucleotide sequence ID" value="XM_016406393.1"/>
</dbReference>
<protein>
    <submittedName>
        <fullName evidence="1">Uncharacterized protein</fullName>
    </submittedName>
</protein>
<dbReference type="AlphaFoldDB" id="A0A0D2DNA9"/>
<dbReference type="VEuPathDB" id="FungiDB:PV06_05395"/>
<organism evidence="1 2">
    <name type="scientific">Exophiala oligosperma</name>
    <dbReference type="NCBI Taxonomy" id="215243"/>
    <lineage>
        <taxon>Eukaryota</taxon>
        <taxon>Fungi</taxon>
        <taxon>Dikarya</taxon>
        <taxon>Ascomycota</taxon>
        <taxon>Pezizomycotina</taxon>
        <taxon>Eurotiomycetes</taxon>
        <taxon>Chaetothyriomycetidae</taxon>
        <taxon>Chaetothyriales</taxon>
        <taxon>Herpotrichiellaceae</taxon>
        <taxon>Exophiala</taxon>
    </lineage>
</organism>
<proteinExistence type="predicted"/>
<dbReference type="STRING" id="215243.A0A0D2DNA9"/>
<dbReference type="HOGENOM" id="CLU_048327_0_0_1"/>
<reference evidence="1 2" key="1">
    <citation type="submission" date="2015-01" db="EMBL/GenBank/DDBJ databases">
        <title>The Genome Sequence of Exophiala oligosperma CBS72588.</title>
        <authorList>
            <consortium name="The Broad Institute Genomics Platform"/>
            <person name="Cuomo C."/>
            <person name="de Hoog S."/>
            <person name="Gorbushina A."/>
            <person name="Stielow B."/>
            <person name="Teixiera M."/>
            <person name="Abouelleil A."/>
            <person name="Chapman S.B."/>
            <person name="Priest M."/>
            <person name="Young S.K."/>
            <person name="Wortman J."/>
            <person name="Nusbaum C."/>
            <person name="Birren B."/>
        </authorList>
    </citation>
    <scope>NUCLEOTIDE SEQUENCE [LARGE SCALE GENOMIC DNA]</scope>
    <source>
        <strain evidence="1 2">CBS 72588</strain>
    </source>
</reference>
<dbReference type="Proteomes" id="UP000053342">
    <property type="component" value="Unassembled WGS sequence"/>
</dbReference>